<evidence type="ECO:0000313" key="2">
    <source>
        <dbReference type="Proteomes" id="UP000007880"/>
    </source>
</evidence>
<dbReference type="Proteomes" id="UP000007880">
    <property type="component" value="Chromosome"/>
</dbReference>
<dbReference type="eggNOG" id="ENOG5033N7I">
    <property type="taxonomic scope" value="Bacteria"/>
</dbReference>
<accession>I0I4L9</accession>
<name>I0I4L9_CALAS</name>
<protein>
    <recommendedName>
        <fullName evidence="3">DUF2281 domain-containing protein</fullName>
    </recommendedName>
</protein>
<keyword evidence="2" id="KW-1185">Reference proteome</keyword>
<sequence>MVADFIAFLRLRYAQEPHEEAEILPALKDEPFIGMWRDRTDVADSSAWVRAVRTREWE</sequence>
<gene>
    <name evidence="1" type="ordered locus">CLDAP_21670</name>
</gene>
<proteinExistence type="predicted"/>
<dbReference type="AlphaFoldDB" id="I0I4L9"/>
<dbReference type="EMBL" id="AP012337">
    <property type="protein sequence ID" value="BAM00207.1"/>
    <property type="molecule type" value="Genomic_DNA"/>
</dbReference>
<evidence type="ECO:0000313" key="1">
    <source>
        <dbReference type="EMBL" id="BAM00207.1"/>
    </source>
</evidence>
<dbReference type="KEGG" id="cap:CLDAP_21670"/>
<evidence type="ECO:0008006" key="3">
    <source>
        <dbReference type="Google" id="ProtNLM"/>
    </source>
</evidence>
<reference evidence="1 2" key="1">
    <citation type="submission" date="2012-02" db="EMBL/GenBank/DDBJ databases">
        <title>Complete genome sequence of Caldilinea aerophila DSM 14535 (= NBRC 102666).</title>
        <authorList>
            <person name="Oguchi A."/>
            <person name="Hosoyama A."/>
            <person name="Sekine M."/>
            <person name="Fukai R."/>
            <person name="Kato Y."/>
            <person name="Nakamura S."/>
            <person name="Hanada S."/>
            <person name="Yamazaki S."/>
            <person name="Fujita N."/>
        </authorList>
    </citation>
    <scope>NUCLEOTIDE SEQUENCE [LARGE SCALE GENOMIC DNA]</scope>
    <source>
        <strain evidence="2">DSM 14535 / JCM 11387 / NBRC 104270 / STL-6-O1</strain>
    </source>
</reference>
<dbReference type="OrthoDB" id="467603at2"/>
<organism evidence="1 2">
    <name type="scientific">Caldilinea aerophila (strain DSM 14535 / JCM 11387 / NBRC 104270 / STL-6-O1)</name>
    <dbReference type="NCBI Taxonomy" id="926550"/>
    <lineage>
        <taxon>Bacteria</taxon>
        <taxon>Bacillati</taxon>
        <taxon>Chloroflexota</taxon>
        <taxon>Caldilineae</taxon>
        <taxon>Caldilineales</taxon>
        <taxon>Caldilineaceae</taxon>
        <taxon>Caldilinea</taxon>
    </lineage>
</organism>
<dbReference type="STRING" id="926550.CLDAP_21670"/>
<dbReference type="HOGENOM" id="CLU_195863_1_0_0"/>